<dbReference type="EMBL" id="AP025314">
    <property type="protein sequence ID" value="BDD10775.1"/>
    <property type="molecule type" value="Genomic_DNA"/>
</dbReference>
<dbReference type="PANTHER" id="PTHR30273:SF2">
    <property type="entry name" value="PROTEIN FECR"/>
    <property type="match status" value="1"/>
</dbReference>
<dbReference type="InterPro" id="IPR032508">
    <property type="entry name" value="FecR_C"/>
</dbReference>
<feature type="transmembrane region" description="Helical" evidence="2">
    <location>
        <begin position="86"/>
        <end position="106"/>
    </location>
</feature>
<organism evidence="5 6">
    <name type="scientific">Fulvitalea axinellae</name>
    <dbReference type="NCBI Taxonomy" id="1182444"/>
    <lineage>
        <taxon>Bacteria</taxon>
        <taxon>Pseudomonadati</taxon>
        <taxon>Bacteroidota</taxon>
        <taxon>Cytophagia</taxon>
        <taxon>Cytophagales</taxon>
        <taxon>Persicobacteraceae</taxon>
        <taxon>Fulvitalea</taxon>
    </lineage>
</organism>
<evidence type="ECO:0000256" key="2">
    <source>
        <dbReference type="SAM" id="Phobius"/>
    </source>
</evidence>
<accession>A0AAU9CN16</accession>
<evidence type="ECO:0000256" key="1">
    <source>
        <dbReference type="SAM" id="MobiDB-lite"/>
    </source>
</evidence>
<feature type="region of interest" description="Disordered" evidence="1">
    <location>
        <begin position="25"/>
        <end position="50"/>
    </location>
</feature>
<keyword evidence="2" id="KW-0472">Membrane</keyword>
<name>A0AAU9CN16_9BACT</name>
<dbReference type="InterPro" id="IPR006860">
    <property type="entry name" value="FecR"/>
</dbReference>
<dbReference type="KEGG" id="fax:FUAX_32070"/>
<dbReference type="Gene3D" id="2.60.120.1440">
    <property type="match status" value="1"/>
</dbReference>
<evidence type="ECO:0000259" key="3">
    <source>
        <dbReference type="Pfam" id="PF04773"/>
    </source>
</evidence>
<dbReference type="Pfam" id="PF16344">
    <property type="entry name" value="FecR_C"/>
    <property type="match status" value="1"/>
</dbReference>
<dbReference type="AlphaFoldDB" id="A0AAU9CN16"/>
<proteinExistence type="predicted"/>
<dbReference type="PANTHER" id="PTHR30273">
    <property type="entry name" value="PERIPLASMIC SIGNAL SENSOR AND SIGMA FACTOR ACTIVATOR FECR-RELATED"/>
    <property type="match status" value="1"/>
</dbReference>
<feature type="domain" description="Protein FecR C-terminal" evidence="4">
    <location>
        <begin position="262"/>
        <end position="326"/>
    </location>
</feature>
<dbReference type="Proteomes" id="UP001348817">
    <property type="component" value="Chromosome"/>
</dbReference>
<keyword evidence="2" id="KW-0812">Transmembrane</keyword>
<evidence type="ECO:0000313" key="6">
    <source>
        <dbReference type="Proteomes" id="UP001348817"/>
    </source>
</evidence>
<keyword evidence="6" id="KW-1185">Reference proteome</keyword>
<feature type="domain" description="FecR protein" evidence="3">
    <location>
        <begin position="123"/>
        <end position="214"/>
    </location>
</feature>
<dbReference type="InterPro" id="IPR012373">
    <property type="entry name" value="Ferrdict_sens_TM"/>
</dbReference>
<gene>
    <name evidence="5" type="ORF">FUAX_32070</name>
</gene>
<sequence length="331" mass="37398">MKDESKRARRVADLLNDTDFLMSELISDSKRGPEPINDSGEENEAKGRLAGLRFRPEDSRKLEARADRIWANVSELSFKDKSPRSFGWMGNVVAILLFAFGLAFWFEVSENLGLRKAPEIVEVKAAKGQRVKYVLPDGSRVALYPGSVLRYIKDFKTEGRKVSVKGCTYFDVVHDPEHPFSVEADGLVTEVLGTSFNVISDSLFSSVALVEGKVSVKTENVMDRYTHILVPGQVLEYDKEKGIAQVHKFDRRALTAWKDDILYFKRKPLSEILVDLEQWYGVSFIVAPEVDASRQYSGEFQGESLRNVLVGIGYSNGFSFKFQDRTKVVIF</sequence>
<protein>
    <submittedName>
        <fullName evidence="5">Anti-sigma factor</fullName>
    </submittedName>
</protein>
<evidence type="ECO:0000313" key="5">
    <source>
        <dbReference type="EMBL" id="BDD10775.1"/>
    </source>
</evidence>
<dbReference type="Pfam" id="PF04773">
    <property type="entry name" value="FecR"/>
    <property type="match status" value="1"/>
</dbReference>
<reference evidence="5 6" key="1">
    <citation type="submission" date="2021-12" db="EMBL/GenBank/DDBJ databases">
        <title>Genome sequencing of bacteria with rrn-lacking chromosome and rrn-plasmid.</title>
        <authorList>
            <person name="Anda M."/>
            <person name="Iwasaki W."/>
        </authorList>
    </citation>
    <scope>NUCLEOTIDE SEQUENCE [LARGE SCALE GENOMIC DNA]</scope>
    <source>
        <strain evidence="5 6">DSM 100852</strain>
    </source>
</reference>
<evidence type="ECO:0000259" key="4">
    <source>
        <dbReference type="Pfam" id="PF16344"/>
    </source>
</evidence>
<keyword evidence="2" id="KW-1133">Transmembrane helix</keyword>
<dbReference type="GO" id="GO:0016989">
    <property type="term" value="F:sigma factor antagonist activity"/>
    <property type="evidence" value="ECO:0007669"/>
    <property type="project" value="TreeGrafter"/>
</dbReference>
<dbReference type="RefSeq" id="WP_338392309.1">
    <property type="nucleotide sequence ID" value="NZ_AP025314.1"/>
</dbReference>
<dbReference type="Gene3D" id="3.55.50.30">
    <property type="match status" value="1"/>
</dbReference>